<proteinExistence type="inferred from homology"/>
<gene>
    <name evidence="7" type="ORF">VB695_06150</name>
</gene>
<evidence type="ECO:0000256" key="4">
    <source>
        <dbReference type="RuleBase" id="RU003719"/>
    </source>
</evidence>
<dbReference type="SUPFAM" id="SSF51735">
    <property type="entry name" value="NAD(P)-binding Rossmann-fold domains"/>
    <property type="match status" value="1"/>
</dbReference>
<dbReference type="PANTHER" id="PTHR43761">
    <property type="entry name" value="D-ISOMER SPECIFIC 2-HYDROXYACID DEHYDROGENASE FAMILY PROTEIN (AFU_ORTHOLOGUE AFUA_1G13630)"/>
    <property type="match status" value="1"/>
</dbReference>
<name>A0ABU5UNV0_NODSP</name>
<dbReference type="InterPro" id="IPR029752">
    <property type="entry name" value="D-isomer_DH_CS1"/>
</dbReference>
<dbReference type="PROSITE" id="PS00065">
    <property type="entry name" value="D_2_HYDROXYACID_DH_1"/>
    <property type="match status" value="1"/>
</dbReference>
<dbReference type="InterPro" id="IPR006140">
    <property type="entry name" value="D-isomer_DH_NAD-bd"/>
</dbReference>
<evidence type="ECO:0000313" key="8">
    <source>
        <dbReference type="Proteomes" id="UP001303285"/>
    </source>
</evidence>
<accession>A0ABU5UNV0</accession>
<evidence type="ECO:0000256" key="3">
    <source>
        <dbReference type="ARBA" id="ARBA00023027"/>
    </source>
</evidence>
<evidence type="ECO:0000256" key="1">
    <source>
        <dbReference type="ARBA" id="ARBA00005854"/>
    </source>
</evidence>
<evidence type="ECO:0000259" key="5">
    <source>
        <dbReference type="Pfam" id="PF00389"/>
    </source>
</evidence>
<evidence type="ECO:0000313" key="7">
    <source>
        <dbReference type="EMBL" id="MEA5607662.1"/>
    </source>
</evidence>
<comment type="similarity">
    <text evidence="1 4">Belongs to the D-isomer specific 2-hydroxyacid dehydrogenase family.</text>
</comment>
<dbReference type="Gene3D" id="3.40.50.720">
    <property type="entry name" value="NAD(P)-binding Rossmann-like Domain"/>
    <property type="match status" value="2"/>
</dbReference>
<dbReference type="InterPro" id="IPR050418">
    <property type="entry name" value="D-iso_2-hydroxyacid_DH_PdxB"/>
</dbReference>
<keyword evidence="2 4" id="KW-0560">Oxidoreductase</keyword>
<keyword evidence="8" id="KW-1185">Reference proteome</keyword>
<dbReference type="InterPro" id="IPR036291">
    <property type="entry name" value="NAD(P)-bd_dom_sf"/>
</dbReference>
<dbReference type="Pfam" id="PF00389">
    <property type="entry name" value="2-Hacid_dh"/>
    <property type="match status" value="1"/>
</dbReference>
<dbReference type="EMBL" id="JAYGHK010000013">
    <property type="protein sequence ID" value="MEA5607662.1"/>
    <property type="molecule type" value="Genomic_DNA"/>
</dbReference>
<dbReference type="InterPro" id="IPR006139">
    <property type="entry name" value="D-isomer_2_OHA_DH_cat_dom"/>
</dbReference>
<evidence type="ECO:0000259" key="6">
    <source>
        <dbReference type="Pfam" id="PF02826"/>
    </source>
</evidence>
<evidence type="ECO:0000256" key="2">
    <source>
        <dbReference type="ARBA" id="ARBA00023002"/>
    </source>
</evidence>
<dbReference type="Pfam" id="PF02826">
    <property type="entry name" value="2-Hacid_dh_C"/>
    <property type="match status" value="1"/>
</dbReference>
<keyword evidence="3" id="KW-0520">NAD</keyword>
<dbReference type="SUPFAM" id="SSF52283">
    <property type="entry name" value="Formate/glycerate dehydrogenase catalytic domain-like"/>
    <property type="match status" value="1"/>
</dbReference>
<reference evidence="7 8" key="1">
    <citation type="submission" date="2023-12" db="EMBL/GenBank/DDBJ databases">
        <title>Baltic Sea Cyanobacteria.</title>
        <authorList>
            <person name="Delbaje E."/>
            <person name="Fewer D.P."/>
            <person name="Shishido T.K."/>
        </authorList>
    </citation>
    <scope>NUCLEOTIDE SEQUENCE [LARGE SCALE GENOMIC DNA]</scope>
    <source>
        <strain evidence="7 8">UHCC 0060</strain>
    </source>
</reference>
<feature type="domain" description="D-isomer specific 2-hydroxyacid dehydrogenase catalytic" evidence="5">
    <location>
        <begin position="33"/>
        <end position="295"/>
    </location>
</feature>
<feature type="domain" description="D-isomer specific 2-hydroxyacid dehydrogenase NAD-binding" evidence="6">
    <location>
        <begin position="133"/>
        <end position="239"/>
    </location>
</feature>
<protein>
    <submittedName>
        <fullName evidence="7">NAD(P)-dependent oxidoreductase</fullName>
    </submittedName>
</protein>
<sequence>MSKEFTFNRITIIGIAELPEPILDRFQYLSQAEIIIFEKIEDANETIINQTDCLLVSIRININASFLTESKKLKYVGVYGSSLNNIDLDMATQLGICVSKVVGYCDRETAEFVILVVGALVRGLLRNHWPEFPYSLHGKTLGIVGMGNVGMSLSRLAISMGMQVLYYSKNRKPTLENHQLKYADLPQLLSQSDIISLHVPPHVRALTTKDFSYLRRQAILVNTCIGRVFDEQDLIKWLSCSDNTVIFDALAAQTYPNVFSQSNAIRCQQSAYATLESISTRQEKFIQNLYDFIENVVSSPQ</sequence>
<dbReference type="Proteomes" id="UP001303285">
    <property type="component" value="Unassembled WGS sequence"/>
</dbReference>
<organism evidence="7 8">
    <name type="scientific">Nodularia spumigena UHCC 0060</name>
    <dbReference type="NCBI Taxonomy" id="3110300"/>
    <lineage>
        <taxon>Bacteria</taxon>
        <taxon>Bacillati</taxon>
        <taxon>Cyanobacteriota</taxon>
        <taxon>Cyanophyceae</taxon>
        <taxon>Nostocales</taxon>
        <taxon>Nodulariaceae</taxon>
        <taxon>Nodularia</taxon>
    </lineage>
</organism>
<dbReference type="RefSeq" id="WP_323244237.1">
    <property type="nucleotide sequence ID" value="NZ_JAYGHK010000013.1"/>
</dbReference>
<comment type="caution">
    <text evidence="7">The sequence shown here is derived from an EMBL/GenBank/DDBJ whole genome shotgun (WGS) entry which is preliminary data.</text>
</comment>
<dbReference type="PANTHER" id="PTHR43761:SF1">
    <property type="entry name" value="D-ISOMER SPECIFIC 2-HYDROXYACID DEHYDROGENASE CATALYTIC DOMAIN-CONTAINING PROTEIN-RELATED"/>
    <property type="match status" value="1"/>
</dbReference>